<dbReference type="GO" id="GO:0071039">
    <property type="term" value="P:nuclear polyadenylation-dependent CUT catabolic process"/>
    <property type="evidence" value="ECO:0007669"/>
    <property type="project" value="TreeGrafter"/>
</dbReference>
<keyword evidence="6" id="KW-1017">Isopeptide bond</keyword>
<evidence type="ECO:0000256" key="23">
    <source>
        <dbReference type="SAM" id="MobiDB-lite"/>
    </source>
</evidence>
<dbReference type="GO" id="GO:0003727">
    <property type="term" value="F:single-stranded RNA binding"/>
    <property type="evidence" value="ECO:0007669"/>
    <property type="project" value="TreeGrafter"/>
</dbReference>
<dbReference type="SUPFAM" id="SSF53098">
    <property type="entry name" value="Ribonuclease H-like"/>
    <property type="match status" value="1"/>
</dbReference>
<evidence type="ECO:0000256" key="3">
    <source>
        <dbReference type="ARBA" id="ARBA00004604"/>
    </source>
</evidence>
<keyword evidence="8" id="KW-0597">Phosphoprotein</keyword>
<dbReference type="Ensembl" id="ENSSORT00005016850.1">
    <property type="protein sequence ID" value="ENSSORP00005016342.1"/>
    <property type="gene ID" value="ENSSORG00005006529.1"/>
</dbReference>
<dbReference type="GO" id="GO:0071044">
    <property type="term" value="P:histone mRNA catabolic process"/>
    <property type="evidence" value="ECO:0007669"/>
    <property type="project" value="TreeGrafter"/>
</dbReference>
<evidence type="ECO:0000256" key="4">
    <source>
        <dbReference type="ARBA" id="ARBA00004642"/>
    </source>
</evidence>
<evidence type="ECO:0000313" key="25">
    <source>
        <dbReference type="Ensembl" id="ENSSORP00005016342.1"/>
    </source>
</evidence>
<evidence type="ECO:0000256" key="19">
    <source>
        <dbReference type="ARBA" id="ARBA00023242"/>
    </source>
</evidence>
<keyword evidence="15" id="KW-0460">Magnesium</keyword>
<dbReference type="SMART" id="SM00341">
    <property type="entry name" value="HRDC"/>
    <property type="match status" value="1"/>
</dbReference>
<evidence type="ECO:0000256" key="10">
    <source>
        <dbReference type="ARBA" id="ARBA00022723"/>
    </source>
</evidence>
<dbReference type="InterPro" id="IPR002121">
    <property type="entry name" value="HRDC_dom"/>
</dbReference>
<keyword evidence="16" id="KW-0832">Ubl conjugation</keyword>
<dbReference type="Pfam" id="PF08066">
    <property type="entry name" value="PMC2NT"/>
    <property type="match status" value="1"/>
</dbReference>
<comment type="cofactor">
    <cofactor evidence="1">
        <name>Mg(2+)</name>
        <dbReference type="ChEBI" id="CHEBI:18420"/>
    </cofactor>
</comment>
<evidence type="ECO:0000256" key="18">
    <source>
        <dbReference type="ARBA" id="ARBA00023204"/>
    </source>
</evidence>
<dbReference type="GO" id="GO:0046872">
    <property type="term" value="F:metal ion binding"/>
    <property type="evidence" value="ECO:0007669"/>
    <property type="project" value="UniProtKB-KW"/>
</dbReference>
<dbReference type="GO" id="GO:0000467">
    <property type="term" value="P:exonucleolytic trimming to generate mature 3'-end of 5.8S rRNA from tricistronic rRNA transcript (SSU-rRNA, 5.8S rRNA, LSU-rRNA)"/>
    <property type="evidence" value="ECO:0007669"/>
    <property type="project" value="InterPro"/>
</dbReference>
<dbReference type="InterPro" id="IPR012337">
    <property type="entry name" value="RNaseH-like_sf"/>
</dbReference>
<dbReference type="PANTHER" id="PTHR12124">
    <property type="entry name" value="POLYMYOSITIS/SCLERODERMA AUTOANTIGEN-RELATED"/>
    <property type="match status" value="1"/>
</dbReference>
<dbReference type="SUPFAM" id="SSF47819">
    <property type="entry name" value="HRDC-like"/>
    <property type="match status" value="1"/>
</dbReference>
<dbReference type="Gene3D" id="3.30.420.10">
    <property type="entry name" value="Ribonuclease H-like superfamily/Ribonuclease H"/>
    <property type="match status" value="1"/>
</dbReference>
<sequence length="662" mass="75618">MDSLKKHDSSNSGRQDTSSDTTEEENPDLCPGFKDVDAFVKYGLGAVLSATKASAGLPQAGDEYDFYRSFPGFQEFCQSQGDKLLHCMSQIMQHHGCRAHLKDHSTVTGLEERFDLVVDSNDVILERVGILLDEADGVNRSQQPVMPAGFQPPKIVVSSWNRKGSSSGSRSETFKLLHAKNITRPQLKFKEKVDNSNTPFIPKIFIKPNAIKSLPSYFSNKQIRKERPEDLDVPAALADFIHQQRTQEHVEDMFAHPYQFEVDHLTIPENLLSKPEPQMYRPMAETKCSFIHNLEDLVALNGKLCKLSEFAVDLEHHSYRSFLGITCLMQISTRDEDFIIDTLELRSEMYILNEAFTDPAIVKVFHGADSDIEWLQRDFGVYVVNLFDTHQASRALNLARHSLDHLLKHFCNVDSDKRYQLADWRIRPLPDEMVQYARSDTHYLLYIYDRMRLQLLDFNHGQPGLLQSVWNKSKDISLKKYLKPIFTEDSYLELQRKQKKSFNTQQLTAFRLLFAWRDKLARQEDESTGYVMPTHMMIKISEELPKEPQGIIACCNPVPPLVRQQINELHLLIQEAREMPLLKEVPVELISWRTLCVREGGCTCGLVSFCSMSGNAFQTVCPSRVTVAHVQMGSYPSSDRQQVENATTATTVLCCKSLNSRL</sequence>
<dbReference type="GO" id="GO:0005730">
    <property type="term" value="C:nucleolus"/>
    <property type="evidence" value="ECO:0007669"/>
    <property type="project" value="UniProtKB-SubCell"/>
</dbReference>
<accession>A0A672ZIM6</accession>
<dbReference type="GO" id="GO:0005737">
    <property type="term" value="C:cytoplasm"/>
    <property type="evidence" value="ECO:0007669"/>
    <property type="project" value="UniProtKB-SubCell"/>
</dbReference>
<dbReference type="Proteomes" id="UP000472271">
    <property type="component" value="Chromosome 7"/>
</dbReference>
<dbReference type="InterPro" id="IPR044876">
    <property type="entry name" value="HRDC_dom_sf"/>
</dbReference>
<dbReference type="InterPro" id="IPR049559">
    <property type="entry name" value="Rrp6p-like_exo"/>
</dbReference>
<dbReference type="InterPro" id="IPR002562">
    <property type="entry name" value="3'-5'_exonuclease_dom"/>
</dbReference>
<dbReference type="FunFam" id="3.30.420.10:FF:000022">
    <property type="entry name" value="Exosome component 10"/>
    <property type="match status" value="1"/>
</dbReference>
<dbReference type="GO" id="GO:0000176">
    <property type="term" value="C:nuclear exosome (RNase complex)"/>
    <property type="evidence" value="ECO:0007669"/>
    <property type="project" value="InterPro"/>
</dbReference>
<dbReference type="InterPro" id="IPR045092">
    <property type="entry name" value="Rrp6-like"/>
</dbReference>
<dbReference type="SMART" id="SM00474">
    <property type="entry name" value="35EXOc"/>
    <property type="match status" value="1"/>
</dbReference>
<dbReference type="Pfam" id="PF00570">
    <property type="entry name" value="HRDC"/>
    <property type="match status" value="1"/>
</dbReference>
<keyword evidence="13" id="KW-0271">Exosome</keyword>
<dbReference type="GO" id="GO:0071038">
    <property type="term" value="P:TRAMP-dependent tRNA surveillance pathway"/>
    <property type="evidence" value="ECO:0007669"/>
    <property type="project" value="TreeGrafter"/>
</dbReference>
<evidence type="ECO:0000256" key="9">
    <source>
        <dbReference type="ARBA" id="ARBA00022722"/>
    </source>
</evidence>
<dbReference type="Pfam" id="PF01612">
    <property type="entry name" value="DNA_pol_A_exo1"/>
    <property type="match status" value="1"/>
</dbReference>
<evidence type="ECO:0000256" key="21">
    <source>
        <dbReference type="ARBA" id="ARBA00065628"/>
    </source>
</evidence>
<evidence type="ECO:0000256" key="11">
    <source>
        <dbReference type="ARBA" id="ARBA00022763"/>
    </source>
</evidence>
<evidence type="ECO:0000256" key="20">
    <source>
        <dbReference type="ARBA" id="ARBA00043957"/>
    </source>
</evidence>
<evidence type="ECO:0000256" key="6">
    <source>
        <dbReference type="ARBA" id="ARBA00022499"/>
    </source>
</evidence>
<dbReference type="PROSITE" id="PS50967">
    <property type="entry name" value="HRDC"/>
    <property type="match status" value="1"/>
</dbReference>
<dbReference type="Gene3D" id="1.10.150.80">
    <property type="entry name" value="HRDC domain"/>
    <property type="match status" value="1"/>
</dbReference>
<name>A0A672ZIM6_9TELE</name>
<dbReference type="GO" id="GO:0071036">
    <property type="term" value="P:nuclear polyadenylation-dependent snoRNA catabolic process"/>
    <property type="evidence" value="ECO:0007669"/>
    <property type="project" value="TreeGrafter"/>
</dbReference>
<evidence type="ECO:0000256" key="17">
    <source>
        <dbReference type="ARBA" id="ARBA00022884"/>
    </source>
</evidence>
<evidence type="ECO:0000256" key="14">
    <source>
        <dbReference type="ARBA" id="ARBA00022839"/>
    </source>
</evidence>
<reference evidence="25" key="1">
    <citation type="submission" date="2019-06" db="EMBL/GenBank/DDBJ databases">
        <authorList>
            <consortium name="Wellcome Sanger Institute Data Sharing"/>
        </authorList>
    </citation>
    <scope>NUCLEOTIDE SEQUENCE [LARGE SCALE GENOMIC DNA]</scope>
</reference>
<dbReference type="GO" id="GO:0071040">
    <property type="term" value="P:nuclear polyadenylation-dependent antisense transcript catabolic process"/>
    <property type="evidence" value="ECO:0007669"/>
    <property type="project" value="TreeGrafter"/>
</dbReference>
<dbReference type="InterPro" id="IPR036397">
    <property type="entry name" value="RNaseH_sf"/>
</dbReference>
<protein>
    <recommendedName>
        <fullName evidence="22">Exosome complex component 10</fullName>
    </recommendedName>
</protein>
<dbReference type="GO" id="GO:0000166">
    <property type="term" value="F:nucleotide binding"/>
    <property type="evidence" value="ECO:0007669"/>
    <property type="project" value="InterPro"/>
</dbReference>
<evidence type="ECO:0000313" key="26">
    <source>
        <dbReference type="Proteomes" id="UP000472271"/>
    </source>
</evidence>
<feature type="compositionally biased region" description="Polar residues" evidence="23">
    <location>
        <begin position="10"/>
        <end position="20"/>
    </location>
</feature>
<organism evidence="25 26">
    <name type="scientific">Sphaeramia orbicularis</name>
    <name type="common">orbiculate cardinalfish</name>
    <dbReference type="NCBI Taxonomy" id="375764"/>
    <lineage>
        <taxon>Eukaryota</taxon>
        <taxon>Metazoa</taxon>
        <taxon>Chordata</taxon>
        <taxon>Craniata</taxon>
        <taxon>Vertebrata</taxon>
        <taxon>Euteleostomi</taxon>
        <taxon>Actinopterygii</taxon>
        <taxon>Neopterygii</taxon>
        <taxon>Teleostei</taxon>
        <taxon>Neoteleostei</taxon>
        <taxon>Acanthomorphata</taxon>
        <taxon>Gobiaria</taxon>
        <taxon>Kurtiformes</taxon>
        <taxon>Apogonoidei</taxon>
        <taxon>Apogonidae</taxon>
        <taxon>Apogoninae</taxon>
        <taxon>Sphaeramia</taxon>
    </lineage>
</organism>
<keyword evidence="12" id="KW-0378">Hydrolase</keyword>
<keyword evidence="9" id="KW-0540">Nuclease</keyword>
<keyword evidence="7" id="KW-0698">rRNA processing</keyword>
<dbReference type="InterPro" id="IPR010997">
    <property type="entry name" value="HRDC-like_sf"/>
</dbReference>
<evidence type="ECO:0000256" key="5">
    <source>
        <dbReference type="ARBA" id="ARBA00022490"/>
    </source>
</evidence>
<comment type="subcellular location">
    <subcellularLocation>
        <location evidence="2">Cytoplasm</location>
    </subcellularLocation>
    <subcellularLocation>
        <location evidence="3">Nucleus</location>
        <location evidence="3">Nucleolus</location>
    </subcellularLocation>
    <subcellularLocation>
        <location evidence="4">Nucleus</location>
        <location evidence="4">Nucleoplasm</location>
    </subcellularLocation>
</comment>
<keyword evidence="26" id="KW-1185">Reference proteome</keyword>
<gene>
    <name evidence="25" type="primary">exosc10</name>
</gene>
<dbReference type="GO" id="GO:0019219">
    <property type="term" value="P:regulation of nucleobase-containing compound metabolic process"/>
    <property type="evidence" value="ECO:0007669"/>
    <property type="project" value="UniProtKB-ARBA"/>
</dbReference>
<dbReference type="GO" id="GO:0071037">
    <property type="term" value="P:nuclear polyadenylation-dependent snRNA catabolic process"/>
    <property type="evidence" value="ECO:0007669"/>
    <property type="project" value="TreeGrafter"/>
</dbReference>
<evidence type="ECO:0000256" key="1">
    <source>
        <dbReference type="ARBA" id="ARBA00001946"/>
    </source>
</evidence>
<reference evidence="25" key="2">
    <citation type="submission" date="2025-08" db="UniProtKB">
        <authorList>
            <consortium name="Ensembl"/>
        </authorList>
    </citation>
    <scope>IDENTIFICATION</scope>
</reference>
<evidence type="ECO:0000259" key="24">
    <source>
        <dbReference type="PROSITE" id="PS50967"/>
    </source>
</evidence>
<evidence type="ECO:0000256" key="16">
    <source>
        <dbReference type="ARBA" id="ARBA00022843"/>
    </source>
</evidence>
<evidence type="ECO:0000256" key="12">
    <source>
        <dbReference type="ARBA" id="ARBA00022801"/>
    </source>
</evidence>
<keyword evidence="11" id="KW-0227">DNA damage</keyword>
<dbReference type="PANTHER" id="PTHR12124:SF47">
    <property type="entry name" value="EXOSOME COMPONENT 10"/>
    <property type="match status" value="1"/>
</dbReference>
<comment type="similarity">
    <text evidence="20">Belongs to the exosome component 10/RRP6 family.</text>
</comment>
<keyword evidence="18" id="KW-0234">DNA repair</keyword>
<reference evidence="25" key="3">
    <citation type="submission" date="2025-09" db="UniProtKB">
        <authorList>
            <consortium name="Ensembl"/>
        </authorList>
    </citation>
    <scope>IDENTIFICATION</scope>
</reference>
<dbReference type="GO" id="GO:0071035">
    <property type="term" value="P:nuclear polyadenylation-dependent rRNA catabolic process"/>
    <property type="evidence" value="ECO:0007669"/>
    <property type="project" value="TreeGrafter"/>
</dbReference>
<feature type="domain" description="HRDC" evidence="24">
    <location>
        <begin position="503"/>
        <end position="583"/>
    </location>
</feature>
<dbReference type="InterPro" id="IPR012588">
    <property type="entry name" value="Exosome-assoc_fac_Rrp6_N"/>
</dbReference>
<dbReference type="GO" id="GO:0000175">
    <property type="term" value="F:3'-5'-RNA exonuclease activity"/>
    <property type="evidence" value="ECO:0007669"/>
    <property type="project" value="InterPro"/>
</dbReference>
<evidence type="ECO:0000256" key="15">
    <source>
        <dbReference type="ARBA" id="ARBA00022842"/>
    </source>
</evidence>
<evidence type="ECO:0000256" key="8">
    <source>
        <dbReference type="ARBA" id="ARBA00022553"/>
    </source>
</evidence>
<evidence type="ECO:0000256" key="7">
    <source>
        <dbReference type="ARBA" id="ARBA00022552"/>
    </source>
</evidence>
<keyword evidence="10" id="KW-0479">Metal-binding</keyword>
<dbReference type="GO" id="GO:0006281">
    <property type="term" value="P:DNA repair"/>
    <property type="evidence" value="ECO:0007669"/>
    <property type="project" value="UniProtKB-KW"/>
</dbReference>
<dbReference type="AlphaFoldDB" id="A0A672ZIM6"/>
<dbReference type="CDD" id="cd06147">
    <property type="entry name" value="Rrp6p_like_exo"/>
    <property type="match status" value="1"/>
</dbReference>
<evidence type="ECO:0000256" key="22">
    <source>
        <dbReference type="ARBA" id="ARBA00070703"/>
    </source>
</evidence>
<dbReference type="FunFam" id="1.10.150.80:FF:000001">
    <property type="entry name" value="Putative exosome component 10"/>
    <property type="match status" value="1"/>
</dbReference>
<keyword evidence="19" id="KW-0539">Nucleus</keyword>
<evidence type="ECO:0000256" key="13">
    <source>
        <dbReference type="ARBA" id="ARBA00022835"/>
    </source>
</evidence>
<feature type="region of interest" description="Disordered" evidence="23">
    <location>
        <begin position="1"/>
        <end position="30"/>
    </location>
</feature>
<keyword evidence="17" id="KW-0694">RNA-binding</keyword>
<keyword evidence="14" id="KW-0269">Exonuclease</keyword>
<dbReference type="GO" id="GO:0071051">
    <property type="term" value="P:poly(A)-dependent snoRNA 3'-end processing"/>
    <property type="evidence" value="ECO:0007669"/>
    <property type="project" value="TreeGrafter"/>
</dbReference>
<evidence type="ECO:0000256" key="2">
    <source>
        <dbReference type="ARBA" id="ARBA00004496"/>
    </source>
</evidence>
<keyword evidence="5" id="KW-0963">Cytoplasm</keyword>
<dbReference type="GO" id="GO:0005654">
    <property type="term" value="C:nucleoplasm"/>
    <property type="evidence" value="ECO:0007669"/>
    <property type="project" value="UniProtKB-SubCell"/>
</dbReference>
<comment type="subunit">
    <text evidence="21">Component of the RNA exosome complex. The catalytically inactive RNA exosome core complex (Exo-9) associates with the catalytic subunit EXOSC10/RRP6 (via its N-terminus). Exo-9 may associate with DIS3 to form the nucleolar exosome complex, or DIS3L to form the cytoplasmic exosome complex. The RNA exosome complex interacts with cofactors C1D/RRP47, MPHOSPH6/MPP6 and MTREX/MTR4. Interacts with MTREX; the interaction with MTREX mediates the association of MTREX with nuclear RNA exosomes. Part of the small subunit (SSU) processome, composed of more than 70 proteins and the RNA chaperone small nucleolar RNA (snoRNA) U3. Interacts with ALYREF/THOC4. Interacts with DHX36; this interaction occurs in a RNase-insensitive manner. Interacts with NRDE2. Interacts (via C-terminus) with USP36 (via C-terminus); the interaction is facilitated by the association with RNA and promotes sumoylation of EXOSC10.</text>
</comment>
<proteinExistence type="inferred from homology"/>